<reference evidence="1" key="1">
    <citation type="submission" date="2024-09" db="EMBL/GenBank/DDBJ databases">
        <title>Draft Genome Sequences of Neofusicoccum parvum.</title>
        <authorList>
            <person name="Ashida A."/>
            <person name="Camagna M."/>
            <person name="Tanaka A."/>
            <person name="Takemoto D."/>
        </authorList>
    </citation>
    <scope>NUCLEOTIDE SEQUENCE</scope>
    <source>
        <strain evidence="1">PPO83</strain>
    </source>
</reference>
<evidence type="ECO:0000313" key="1">
    <source>
        <dbReference type="EMBL" id="GME49231.1"/>
    </source>
</evidence>
<keyword evidence="2" id="KW-1185">Reference proteome</keyword>
<evidence type="ECO:0000313" key="2">
    <source>
        <dbReference type="Proteomes" id="UP001165186"/>
    </source>
</evidence>
<dbReference type="Proteomes" id="UP001165186">
    <property type="component" value="Unassembled WGS sequence"/>
</dbReference>
<name>A0ACB5SN51_9PEZI</name>
<gene>
    <name evidence="1" type="primary">g1289</name>
    <name evidence="1" type="ORF">NpPPO83_00001289</name>
</gene>
<organism evidence="1 2">
    <name type="scientific">Neofusicoccum parvum</name>
    <dbReference type="NCBI Taxonomy" id="310453"/>
    <lineage>
        <taxon>Eukaryota</taxon>
        <taxon>Fungi</taxon>
        <taxon>Dikarya</taxon>
        <taxon>Ascomycota</taxon>
        <taxon>Pezizomycotina</taxon>
        <taxon>Dothideomycetes</taxon>
        <taxon>Dothideomycetes incertae sedis</taxon>
        <taxon>Botryosphaeriales</taxon>
        <taxon>Botryosphaeriaceae</taxon>
        <taxon>Neofusicoccum</taxon>
    </lineage>
</organism>
<proteinExistence type="predicted"/>
<accession>A0ACB5SN51</accession>
<comment type="caution">
    <text evidence="1">The sequence shown here is derived from an EMBL/GenBank/DDBJ whole genome shotgun (WGS) entry which is preliminary data.</text>
</comment>
<sequence length="189" mass="21639">MDTTVTEADIEAWDGNLDWLPSFSLVEFHEAEGRTSFLDAIPGAGTLTASTSEYQRDREIITQLYRVTASIYRRQSLGGTSDSITADAESSSSLASLAIQLIHHLPQGSPYENALLWPIGICGRELTSYHAWERQYTIFRLQLLEKRFRMKHFQRAQQVLANNWRRKDQEAVYEFVAGSHWQRDMILLG</sequence>
<dbReference type="EMBL" id="BSXG01000152">
    <property type="protein sequence ID" value="GME49231.1"/>
    <property type="molecule type" value="Genomic_DNA"/>
</dbReference>
<protein>
    <submittedName>
        <fullName evidence="1">Uncharacterized protein</fullName>
    </submittedName>
</protein>